<proteinExistence type="predicted"/>
<dbReference type="EMBL" id="NUIL01000015">
    <property type="protein sequence ID" value="PGO29193.1"/>
    <property type="molecule type" value="Genomic_DNA"/>
</dbReference>
<gene>
    <name evidence="1" type="ORF">CN984_12160</name>
</gene>
<dbReference type="AlphaFoldDB" id="A0A2B9Q2R4"/>
<comment type="caution">
    <text evidence="1">The sequence shown here is derived from an EMBL/GenBank/DDBJ whole genome shotgun (WGS) entry which is preliminary data.</text>
</comment>
<evidence type="ECO:0000313" key="2">
    <source>
        <dbReference type="Proteomes" id="UP000223777"/>
    </source>
</evidence>
<organism evidence="1 2">
    <name type="scientific">Bacillus cereus</name>
    <dbReference type="NCBI Taxonomy" id="1396"/>
    <lineage>
        <taxon>Bacteria</taxon>
        <taxon>Bacillati</taxon>
        <taxon>Bacillota</taxon>
        <taxon>Bacilli</taxon>
        <taxon>Bacillales</taxon>
        <taxon>Bacillaceae</taxon>
        <taxon>Bacillus</taxon>
        <taxon>Bacillus cereus group</taxon>
    </lineage>
</organism>
<reference evidence="1 2" key="1">
    <citation type="submission" date="2017-09" db="EMBL/GenBank/DDBJ databases">
        <title>Large-scale bioinformatics analysis of Bacillus genomes uncovers conserved roles of natural products in bacterial physiology.</title>
        <authorList>
            <consortium name="Agbiome Team Llc"/>
            <person name="Bleich R.M."/>
            <person name="Grubbs K.J."/>
            <person name="Santa Maria K.C."/>
            <person name="Allen S.E."/>
            <person name="Farag S."/>
            <person name="Shank E.A."/>
            <person name="Bowers A."/>
        </authorList>
    </citation>
    <scope>NUCLEOTIDE SEQUENCE [LARGE SCALE GENOMIC DNA]</scope>
    <source>
        <strain evidence="1 2">AFS050027</strain>
    </source>
</reference>
<dbReference type="RefSeq" id="WP_097883346.1">
    <property type="nucleotide sequence ID" value="NZ_NUIL01000015.1"/>
</dbReference>
<evidence type="ECO:0000313" key="1">
    <source>
        <dbReference type="EMBL" id="PGO29193.1"/>
    </source>
</evidence>
<accession>A0A2B9Q2R4</accession>
<protein>
    <submittedName>
        <fullName evidence="1">Uncharacterized protein</fullName>
    </submittedName>
</protein>
<sequence>MNLNLERKYKREMSMKGDILVFQAEQGRKMYYLVIEDVPNGIYTLLNLEGNNIMSSIVSKNPNQILKVAKERFCKLEYIGTIPADEFELKRLY</sequence>
<name>A0A2B9Q2R4_BACCE</name>
<dbReference type="Proteomes" id="UP000223777">
    <property type="component" value="Unassembled WGS sequence"/>
</dbReference>